<name>A0ABY5N3R4_9ACTN</name>
<gene>
    <name evidence="2" type="ORF">NRO40_02245</name>
</gene>
<feature type="compositionally biased region" description="Low complexity" evidence="1">
    <location>
        <begin position="151"/>
        <end position="162"/>
    </location>
</feature>
<feature type="compositionally biased region" description="Pro residues" evidence="1">
    <location>
        <begin position="135"/>
        <end position="150"/>
    </location>
</feature>
<evidence type="ECO:0000313" key="3">
    <source>
        <dbReference type="Proteomes" id="UP001060150"/>
    </source>
</evidence>
<evidence type="ECO:0000313" key="2">
    <source>
        <dbReference type="EMBL" id="UUS29770.1"/>
    </source>
</evidence>
<accession>A0ABY5N3R4</accession>
<dbReference type="Proteomes" id="UP001060150">
    <property type="component" value="Chromosome"/>
</dbReference>
<keyword evidence="3" id="KW-1185">Reference proteome</keyword>
<reference evidence="2" key="1">
    <citation type="submission" date="2022-08" db="EMBL/GenBank/DDBJ databases">
        <title>Streptomyces changanensis sp. nov., an actinomycete isolated from soil.</title>
        <authorList>
            <person name="Wu H."/>
            <person name="Han L."/>
        </authorList>
    </citation>
    <scope>NUCLEOTIDE SEQUENCE</scope>
    <source>
        <strain evidence="2">HL-66</strain>
    </source>
</reference>
<dbReference type="EMBL" id="CP102332">
    <property type="protein sequence ID" value="UUS29770.1"/>
    <property type="molecule type" value="Genomic_DNA"/>
</dbReference>
<feature type="region of interest" description="Disordered" evidence="1">
    <location>
        <begin position="36"/>
        <end position="204"/>
    </location>
</feature>
<evidence type="ECO:0000256" key="1">
    <source>
        <dbReference type="SAM" id="MobiDB-lite"/>
    </source>
</evidence>
<protein>
    <submittedName>
        <fullName evidence="2">Uncharacterized protein</fullName>
    </submittedName>
</protein>
<feature type="compositionally biased region" description="Pro residues" evidence="1">
    <location>
        <begin position="163"/>
        <end position="173"/>
    </location>
</feature>
<organism evidence="2 3">
    <name type="scientific">Streptomyces changanensis</name>
    <dbReference type="NCBI Taxonomy" id="2964669"/>
    <lineage>
        <taxon>Bacteria</taxon>
        <taxon>Bacillati</taxon>
        <taxon>Actinomycetota</taxon>
        <taxon>Actinomycetes</taxon>
        <taxon>Kitasatosporales</taxon>
        <taxon>Streptomycetaceae</taxon>
        <taxon>Streptomyces</taxon>
    </lineage>
</organism>
<dbReference type="RefSeq" id="WP_257375316.1">
    <property type="nucleotide sequence ID" value="NZ_CP102332.1"/>
</dbReference>
<feature type="compositionally biased region" description="Low complexity" evidence="1">
    <location>
        <begin position="60"/>
        <end position="74"/>
    </location>
</feature>
<sequence length="204" mass="19158">MGRHRQAGGASGARHTLVRTTTALGVAGALALALQSSPDAPASRARPESPRGPLPGAGGPVVPAGGPDGARTGPGRAGPGGAAGPTLLPALSAEPRRPVGGGWAPVPDAPRPEARTAGRDAAPSTPGPAAERGPEPGPGPHAPGPPPGAPAAPGAPDDGPAPSGDPAPRPSAPAGPVGSLGDLLHDLVPGSGARPDTRTTGAAG</sequence>
<proteinExistence type="predicted"/>